<organism evidence="1 2">
    <name type="scientific">Pseudomonas fluorescens</name>
    <dbReference type="NCBI Taxonomy" id="294"/>
    <lineage>
        <taxon>Bacteria</taxon>
        <taxon>Pseudomonadati</taxon>
        <taxon>Pseudomonadota</taxon>
        <taxon>Gammaproteobacteria</taxon>
        <taxon>Pseudomonadales</taxon>
        <taxon>Pseudomonadaceae</taxon>
        <taxon>Pseudomonas</taxon>
    </lineage>
</organism>
<dbReference type="EMBL" id="CABVGX010000019">
    <property type="protein sequence ID" value="VVM89415.1"/>
    <property type="molecule type" value="Genomic_DNA"/>
</dbReference>
<sequence>MLPVFDQPSPYAGLLKHSLDGAGTGQCLDALATGQRAMGLLAPEPIRCIDSLMARNAIRRKERTEDHGRQPRHLDVRLARVAVAAGKADKG</sequence>
<gene>
    <name evidence="1" type="ORF">PS645_02695</name>
</gene>
<evidence type="ECO:0000313" key="2">
    <source>
        <dbReference type="Proteomes" id="UP000325607"/>
    </source>
</evidence>
<dbReference type="Proteomes" id="UP000325607">
    <property type="component" value="Unassembled WGS sequence"/>
</dbReference>
<name>A0A5E6TIU4_PSEFL</name>
<accession>A0A5E6TIU4</accession>
<reference evidence="1 2" key="1">
    <citation type="submission" date="2019-09" db="EMBL/GenBank/DDBJ databases">
        <authorList>
            <person name="Chandra G."/>
            <person name="Truman W A."/>
        </authorList>
    </citation>
    <scope>NUCLEOTIDE SEQUENCE [LARGE SCALE GENOMIC DNA]</scope>
    <source>
        <strain evidence="1">PS645</strain>
    </source>
</reference>
<evidence type="ECO:0000313" key="1">
    <source>
        <dbReference type="EMBL" id="VVM89415.1"/>
    </source>
</evidence>
<dbReference type="AlphaFoldDB" id="A0A5E6TIU4"/>
<proteinExistence type="predicted"/>
<protein>
    <submittedName>
        <fullName evidence="1">Uncharacterized protein</fullName>
    </submittedName>
</protein>